<keyword evidence="6" id="KW-0804">Transcription</keyword>
<protein>
    <recommendedName>
        <fullName evidence="10">Homeobox domain-containing protein</fullName>
    </recommendedName>
</protein>
<dbReference type="InterPro" id="IPR009057">
    <property type="entry name" value="Homeodomain-like_sf"/>
</dbReference>
<gene>
    <name evidence="11" type="ORF">LTRI10_LOCUS41720</name>
</gene>
<keyword evidence="2" id="KW-0217">Developmental protein</keyword>
<evidence type="ECO:0000256" key="9">
    <source>
        <dbReference type="RuleBase" id="RU000682"/>
    </source>
</evidence>
<keyword evidence="3" id="KW-0805">Transcription regulation</keyword>
<dbReference type="InterPro" id="IPR001356">
    <property type="entry name" value="HD"/>
</dbReference>
<dbReference type="EMBL" id="OZ034820">
    <property type="protein sequence ID" value="CAL1401674.1"/>
    <property type="molecule type" value="Genomic_DNA"/>
</dbReference>
<evidence type="ECO:0000259" key="10">
    <source>
        <dbReference type="Pfam" id="PF00046"/>
    </source>
</evidence>
<dbReference type="GO" id="GO:0003700">
    <property type="term" value="F:DNA-binding transcription factor activity"/>
    <property type="evidence" value="ECO:0007669"/>
    <property type="project" value="InterPro"/>
</dbReference>
<keyword evidence="4 9" id="KW-0238">DNA-binding</keyword>
<dbReference type="Proteomes" id="UP001497516">
    <property type="component" value="Chromosome 7"/>
</dbReference>
<organism evidence="11 12">
    <name type="scientific">Linum trigynum</name>
    <dbReference type="NCBI Taxonomy" id="586398"/>
    <lineage>
        <taxon>Eukaryota</taxon>
        <taxon>Viridiplantae</taxon>
        <taxon>Streptophyta</taxon>
        <taxon>Embryophyta</taxon>
        <taxon>Tracheophyta</taxon>
        <taxon>Spermatophyta</taxon>
        <taxon>Magnoliopsida</taxon>
        <taxon>eudicotyledons</taxon>
        <taxon>Gunneridae</taxon>
        <taxon>Pentapetalae</taxon>
        <taxon>rosids</taxon>
        <taxon>fabids</taxon>
        <taxon>Malpighiales</taxon>
        <taxon>Linaceae</taxon>
        <taxon>Linum</taxon>
    </lineage>
</organism>
<comment type="subcellular location">
    <subcellularLocation>
        <location evidence="1 9">Nucleus</location>
    </subcellularLocation>
</comment>
<comment type="similarity">
    <text evidence="8">Belongs to the WUS homeobox family.</text>
</comment>
<keyword evidence="7 9" id="KW-0539">Nucleus</keyword>
<proteinExistence type="inferred from homology"/>
<evidence type="ECO:0000256" key="2">
    <source>
        <dbReference type="ARBA" id="ARBA00022473"/>
    </source>
</evidence>
<evidence type="ECO:0000256" key="7">
    <source>
        <dbReference type="ARBA" id="ARBA00023242"/>
    </source>
</evidence>
<dbReference type="Pfam" id="PF00046">
    <property type="entry name" value="Homeodomain"/>
    <property type="match status" value="1"/>
</dbReference>
<evidence type="ECO:0000256" key="8">
    <source>
        <dbReference type="ARBA" id="ARBA00024040"/>
    </source>
</evidence>
<name>A0AAV2FTK3_9ROSI</name>
<dbReference type="GO" id="GO:0050793">
    <property type="term" value="P:regulation of developmental process"/>
    <property type="evidence" value="ECO:0007669"/>
    <property type="project" value="InterPro"/>
</dbReference>
<evidence type="ECO:0000256" key="4">
    <source>
        <dbReference type="ARBA" id="ARBA00023125"/>
    </source>
</evidence>
<evidence type="ECO:0000256" key="5">
    <source>
        <dbReference type="ARBA" id="ARBA00023155"/>
    </source>
</evidence>
<dbReference type="GO" id="GO:0005634">
    <property type="term" value="C:nucleus"/>
    <property type="evidence" value="ECO:0007669"/>
    <property type="project" value="UniProtKB-SubCell"/>
</dbReference>
<dbReference type="PANTHER" id="PTHR47288">
    <property type="entry name" value="WUSCHEL-RELATED HOMEOBOX 9"/>
    <property type="match status" value="1"/>
</dbReference>
<evidence type="ECO:0000256" key="3">
    <source>
        <dbReference type="ARBA" id="ARBA00023015"/>
    </source>
</evidence>
<dbReference type="PANTHER" id="PTHR47288:SF1">
    <property type="entry name" value="WUSCHEL-RELATED HOMEOBOX 9"/>
    <property type="match status" value="1"/>
</dbReference>
<dbReference type="InterPro" id="IPR044557">
    <property type="entry name" value="WOX8/9-like"/>
</dbReference>
<evidence type="ECO:0000313" key="11">
    <source>
        <dbReference type="EMBL" id="CAL1401674.1"/>
    </source>
</evidence>
<dbReference type="GO" id="GO:0003677">
    <property type="term" value="F:DNA binding"/>
    <property type="evidence" value="ECO:0007669"/>
    <property type="project" value="UniProtKB-KW"/>
</dbReference>
<reference evidence="11 12" key="1">
    <citation type="submission" date="2024-04" db="EMBL/GenBank/DDBJ databases">
        <authorList>
            <person name="Fracassetti M."/>
        </authorList>
    </citation>
    <scope>NUCLEOTIDE SEQUENCE [LARGE SCALE GENOMIC DNA]</scope>
</reference>
<keyword evidence="5 9" id="KW-0371">Homeobox</keyword>
<evidence type="ECO:0000256" key="1">
    <source>
        <dbReference type="ARBA" id="ARBA00004123"/>
    </source>
</evidence>
<dbReference type="AlphaFoldDB" id="A0AAV2FTK3"/>
<accession>A0AAV2FTK3</accession>
<sequence>MCVTVVGEEPKPRWNPKPKQIIILESIYNSEMVNPPRDEIRKIRLQLQAFGQVGDANVFYWFQPQPPNPISLLQTTLHCHRSNDRTIEKLVSTGWASRFGDLAKEEASET</sequence>
<feature type="domain" description="Homeobox" evidence="10">
    <location>
        <begin position="11"/>
        <end position="63"/>
    </location>
</feature>
<evidence type="ECO:0000313" key="12">
    <source>
        <dbReference type="Proteomes" id="UP001497516"/>
    </source>
</evidence>
<dbReference type="SUPFAM" id="SSF46689">
    <property type="entry name" value="Homeodomain-like"/>
    <property type="match status" value="1"/>
</dbReference>
<evidence type="ECO:0000256" key="6">
    <source>
        <dbReference type="ARBA" id="ARBA00023163"/>
    </source>
</evidence>
<keyword evidence="12" id="KW-1185">Reference proteome</keyword>